<feature type="domain" description="Histidine kinase" evidence="6">
    <location>
        <begin position="193"/>
        <end position="412"/>
    </location>
</feature>
<sequence length="823" mass="92152">METSDRSGPNFQLLFESVPGLYLILDSNLKIAAVSNAYLAATLTKRSEILGRGIFEVFPDNPDDPNADGVSNLKESLLRVISTKAPDAMAVQKYDIQLPESEGGGFREKFWSPLNTPILGENGKVAYIVHQVEDVTEFVQLNRKRSEEIKITEELRNRTRQMESEILRRSEQLQQTNRKLREAEQIKNEFFANVSHELRTPLALILAPLESILSGKYGDIPAQQSDFLKTIHNNSIRLLQLVNSILDFSKVESGKMTVELESLDIAKLTSSILKDFIPSTHEKGITIRSEIKPESIGVRIDRYLFERILFNLLSNAIKFTPSSGNITVSLILNDNMLTLSVSDSGIGISEEDIPKLFRSFHQLEGSSTRRFEGTGLGLAMVKEFSELLGGEVDVKSRIGSGSTFTVKIPVQTSGSSDLIEAAPRSTSLYYFQTPKKESVEHGGSSSSSARVLVCEDNPDLSDYISSLLKDFCTVMSAKNGEEGIALVRSWSPDLVLSDVMMPVKDGIELCREIKSDPDLSKTVVILLTAQTHRDAMIRGWEAKADEYLFKPFHPEELITRVKSLLSIAEDRKRTIQWIEQKNAELADANSELEAFSYSVSHDLRAPLRAIYGYSEMLREDYGSVLDEDGNRFLKVLTESTQRMERLIDNLLEFSRVGKKESHNVRFDMTEIANNVVSQLKEQAEVKAEIVIHPLSEVISDKDLMSYVFQNLISNAVKYSSKKEHPKVEVGMTDTERGKTFFVKDNGAGFDMKYYSRLFGVFQRLHRQDDFDGTGVGLAIVNRIVTRYKGKVWAEGKIGEGACFYFTIGDPPGTEAGDQSEEVA</sequence>
<dbReference type="SUPFAM" id="SSF52172">
    <property type="entry name" value="CheY-like"/>
    <property type="match status" value="1"/>
</dbReference>
<dbReference type="InterPro" id="IPR005467">
    <property type="entry name" value="His_kinase_dom"/>
</dbReference>
<evidence type="ECO:0000256" key="2">
    <source>
        <dbReference type="ARBA" id="ARBA00012438"/>
    </source>
</evidence>
<dbReference type="CDD" id="cd00082">
    <property type="entry name" value="HisKA"/>
    <property type="match status" value="2"/>
</dbReference>
<reference evidence="8 9" key="1">
    <citation type="submission" date="2024-09" db="EMBL/GenBank/DDBJ databases">
        <title>Taxonomic and Genotyping Characterization of Leptospira Strains isolated from Multiple Sources in Colombia highlights the importance of intermediate species.</title>
        <authorList>
            <person name="Torres Higuera L."/>
            <person name="Rojas Tapias D."/>
            <person name="Jimenez Velasquez S."/>
            <person name="Renjifo Ibanez C."/>
        </authorList>
    </citation>
    <scope>NUCLEOTIDE SEQUENCE [LARGE SCALE GENOMIC DNA]</scope>
    <source>
        <strain evidence="8 9">Lep080</strain>
    </source>
</reference>
<evidence type="ECO:0000313" key="9">
    <source>
        <dbReference type="Proteomes" id="UP001580391"/>
    </source>
</evidence>
<dbReference type="Gene3D" id="1.10.287.130">
    <property type="match status" value="2"/>
</dbReference>
<dbReference type="EMBL" id="JBHILJ010000005">
    <property type="protein sequence ID" value="MFB5737204.1"/>
    <property type="molecule type" value="Genomic_DNA"/>
</dbReference>
<evidence type="ECO:0000256" key="1">
    <source>
        <dbReference type="ARBA" id="ARBA00000085"/>
    </source>
</evidence>
<dbReference type="SMART" id="SM00387">
    <property type="entry name" value="HATPase_c"/>
    <property type="match status" value="2"/>
</dbReference>
<dbReference type="SMART" id="SM00448">
    <property type="entry name" value="REC"/>
    <property type="match status" value="1"/>
</dbReference>
<comment type="catalytic activity">
    <reaction evidence="1">
        <text>ATP + protein L-histidine = ADP + protein N-phospho-L-histidine.</text>
        <dbReference type="EC" id="2.7.13.3"/>
    </reaction>
</comment>
<dbReference type="CDD" id="cd16922">
    <property type="entry name" value="HATPase_EvgS-ArcB-TorS-like"/>
    <property type="match status" value="1"/>
</dbReference>
<dbReference type="SUPFAM" id="SSF55874">
    <property type="entry name" value="ATPase domain of HSP90 chaperone/DNA topoisomerase II/histidine kinase"/>
    <property type="match status" value="2"/>
</dbReference>
<dbReference type="Gene3D" id="3.30.450.20">
    <property type="entry name" value="PAS domain"/>
    <property type="match status" value="1"/>
</dbReference>
<dbReference type="EC" id="2.7.13.3" evidence="2"/>
<dbReference type="Pfam" id="PF00072">
    <property type="entry name" value="Response_reg"/>
    <property type="match status" value="1"/>
</dbReference>
<dbReference type="InterPro" id="IPR036097">
    <property type="entry name" value="HisK_dim/P_sf"/>
</dbReference>
<accession>A0ABV5BPF8</accession>
<evidence type="ECO:0000256" key="3">
    <source>
        <dbReference type="ARBA" id="ARBA00022553"/>
    </source>
</evidence>
<keyword evidence="8" id="KW-0547">Nucleotide-binding</keyword>
<dbReference type="Proteomes" id="UP001580391">
    <property type="component" value="Unassembled WGS sequence"/>
</dbReference>
<comment type="caution">
    <text evidence="8">The sequence shown here is derived from an EMBL/GenBank/DDBJ whole genome shotgun (WGS) entry which is preliminary data.</text>
</comment>
<dbReference type="RefSeq" id="WP_375517200.1">
    <property type="nucleotide sequence ID" value="NZ_JBHILI010000006.1"/>
</dbReference>
<dbReference type="InterPro" id="IPR003594">
    <property type="entry name" value="HATPase_dom"/>
</dbReference>
<evidence type="ECO:0000313" key="8">
    <source>
        <dbReference type="EMBL" id="MFB5737204.1"/>
    </source>
</evidence>
<dbReference type="PANTHER" id="PTHR43547:SF2">
    <property type="entry name" value="HYBRID SIGNAL TRANSDUCTION HISTIDINE KINASE C"/>
    <property type="match status" value="1"/>
</dbReference>
<dbReference type="Gene3D" id="3.40.50.2300">
    <property type="match status" value="1"/>
</dbReference>
<dbReference type="Pfam" id="PF08448">
    <property type="entry name" value="PAS_4"/>
    <property type="match status" value="1"/>
</dbReference>
<feature type="coiled-coil region" evidence="5">
    <location>
        <begin position="166"/>
        <end position="193"/>
    </location>
</feature>
<gene>
    <name evidence="8" type="ORF">ACE5IX_11830</name>
</gene>
<dbReference type="InterPro" id="IPR035965">
    <property type="entry name" value="PAS-like_dom_sf"/>
</dbReference>
<dbReference type="Pfam" id="PF00512">
    <property type="entry name" value="HisKA"/>
    <property type="match status" value="2"/>
</dbReference>
<feature type="domain" description="Response regulatory" evidence="7">
    <location>
        <begin position="450"/>
        <end position="565"/>
    </location>
</feature>
<dbReference type="SMART" id="SM00388">
    <property type="entry name" value="HisKA"/>
    <property type="match status" value="2"/>
</dbReference>
<feature type="modified residue" description="4-aspartylphosphate" evidence="4">
    <location>
        <position position="498"/>
    </location>
</feature>
<keyword evidence="5" id="KW-0175">Coiled coil</keyword>
<evidence type="ECO:0000256" key="5">
    <source>
        <dbReference type="SAM" id="Coils"/>
    </source>
</evidence>
<feature type="domain" description="Histidine kinase" evidence="6">
    <location>
        <begin position="598"/>
        <end position="811"/>
    </location>
</feature>
<protein>
    <recommendedName>
        <fullName evidence="2">histidine kinase</fullName>
        <ecNumber evidence="2">2.7.13.3</ecNumber>
    </recommendedName>
</protein>
<dbReference type="PRINTS" id="PR00344">
    <property type="entry name" value="BCTRLSENSOR"/>
</dbReference>
<name>A0ABV5BPF8_9LEPT</name>
<dbReference type="Gene3D" id="3.30.565.10">
    <property type="entry name" value="Histidine kinase-like ATPase, C-terminal domain"/>
    <property type="match status" value="2"/>
</dbReference>
<dbReference type="PANTHER" id="PTHR43547">
    <property type="entry name" value="TWO-COMPONENT HISTIDINE KINASE"/>
    <property type="match status" value="1"/>
</dbReference>
<organism evidence="8 9">
    <name type="scientific">Leptospira wolffii</name>
    <dbReference type="NCBI Taxonomy" id="409998"/>
    <lineage>
        <taxon>Bacteria</taxon>
        <taxon>Pseudomonadati</taxon>
        <taxon>Spirochaetota</taxon>
        <taxon>Spirochaetia</taxon>
        <taxon>Leptospirales</taxon>
        <taxon>Leptospiraceae</taxon>
        <taxon>Leptospira</taxon>
    </lineage>
</organism>
<dbReference type="PROSITE" id="PS50110">
    <property type="entry name" value="RESPONSE_REGULATORY"/>
    <property type="match status" value="1"/>
</dbReference>
<dbReference type="SUPFAM" id="SSF55785">
    <property type="entry name" value="PYP-like sensor domain (PAS domain)"/>
    <property type="match status" value="1"/>
</dbReference>
<dbReference type="Pfam" id="PF02518">
    <property type="entry name" value="HATPase_c"/>
    <property type="match status" value="2"/>
</dbReference>
<dbReference type="InterPro" id="IPR001789">
    <property type="entry name" value="Sig_transdc_resp-reg_receiver"/>
</dbReference>
<proteinExistence type="predicted"/>
<keyword evidence="3 4" id="KW-0597">Phosphoprotein</keyword>
<dbReference type="GO" id="GO:0005524">
    <property type="term" value="F:ATP binding"/>
    <property type="evidence" value="ECO:0007669"/>
    <property type="project" value="UniProtKB-KW"/>
</dbReference>
<dbReference type="InterPro" id="IPR036890">
    <property type="entry name" value="HATPase_C_sf"/>
</dbReference>
<keyword evidence="8" id="KW-0067">ATP-binding</keyword>
<dbReference type="InterPro" id="IPR003661">
    <property type="entry name" value="HisK_dim/P_dom"/>
</dbReference>
<evidence type="ECO:0000259" key="6">
    <source>
        <dbReference type="PROSITE" id="PS50109"/>
    </source>
</evidence>
<dbReference type="InterPro" id="IPR013656">
    <property type="entry name" value="PAS_4"/>
</dbReference>
<dbReference type="InterPro" id="IPR011006">
    <property type="entry name" value="CheY-like_superfamily"/>
</dbReference>
<dbReference type="InterPro" id="IPR004358">
    <property type="entry name" value="Sig_transdc_His_kin-like_C"/>
</dbReference>
<dbReference type="SUPFAM" id="SSF47384">
    <property type="entry name" value="Homodimeric domain of signal transducing histidine kinase"/>
    <property type="match status" value="2"/>
</dbReference>
<keyword evidence="9" id="KW-1185">Reference proteome</keyword>
<evidence type="ECO:0000259" key="7">
    <source>
        <dbReference type="PROSITE" id="PS50110"/>
    </source>
</evidence>
<dbReference type="PROSITE" id="PS50109">
    <property type="entry name" value="HIS_KIN"/>
    <property type="match status" value="2"/>
</dbReference>
<evidence type="ECO:0000256" key="4">
    <source>
        <dbReference type="PROSITE-ProRule" id="PRU00169"/>
    </source>
</evidence>